<proteinExistence type="predicted"/>
<gene>
    <name evidence="1" type="ORF">V5O48_001136</name>
</gene>
<name>A0ABR3FZ74_9AGAR</name>
<dbReference type="SUPFAM" id="SSF53790">
    <property type="entry name" value="Tetrapyrrole methylase"/>
    <property type="match status" value="1"/>
</dbReference>
<evidence type="ECO:0000313" key="1">
    <source>
        <dbReference type="EMBL" id="KAL0580844.1"/>
    </source>
</evidence>
<reference evidence="1 2" key="1">
    <citation type="submission" date="2024-02" db="EMBL/GenBank/DDBJ databases">
        <title>A draft genome for the cacao thread blight pathogen Marasmius crinis-equi.</title>
        <authorList>
            <person name="Cohen S.P."/>
            <person name="Baruah I.K."/>
            <person name="Amoako-Attah I."/>
            <person name="Bukari Y."/>
            <person name="Meinhardt L.W."/>
            <person name="Bailey B.A."/>
        </authorList>
    </citation>
    <scope>NUCLEOTIDE SEQUENCE [LARGE SCALE GENOMIC DNA]</scope>
    <source>
        <strain evidence="1 2">GH-76</strain>
    </source>
</reference>
<protein>
    <submittedName>
        <fullName evidence="1">Uncharacterized protein</fullName>
    </submittedName>
</protein>
<dbReference type="CDD" id="cd19916">
    <property type="entry name" value="OphMA_like"/>
    <property type="match status" value="1"/>
</dbReference>
<dbReference type="InterPro" id="IPR035996">
    <property type="entry name" value="4pyrrol_Methylase_sf"/>
</dbReference>
<keyword evidence="2" id="KW-1185">Reference proteome</keyword>
<dbReference type="EMBL" id="JBAHYK010000021">
    <property type="protein sequence ID" value="KAL0580844.1"/>
    <property type="molecule type" value="Genomic_DNA"/>
</dbReference>
<dbReference type="Proteomes" id="UP001465976">
    <property type="component" value="Unassembled WGS sequence"/>
</dbReference>
<organism evidence="1 2">
    <name type="scientific">Marasmius crinis-equi</name>
    <dbReference type="NCBI Taxonomy" id="585013"/>
    <lineage>
        <taxon>Eukaryota</taxon>
        <taxon>Fungi</taxon>
        <taxon>Dikarya</taxon>
        <taxon>Basidiomycota</taxon>
        <taxon>Agaricomycotina</taxon>
        <taxon>Agaricomycetes</taxon>
        <taxon>Agaricomycetidae</taxon>
        <taxon>Agaricales</taxon>
        <taxon>Marasmiineae</taxon>
        <taxon>Marasmiaceae</taxon>
        <taxon>Marasmius</taxon>
    </lineage>
</organism>
<evidence type="ECO:0000313" key="2">
    <source>
        <dbReference type="Proteomes" id="UP001465976"/>
    </source>
</evidence>
<comment type="caution">
    <text evidence="1">The sequence shown here is derived from an EMBL/GenBank/DDBJ whole genome shotgun (WGS) entry which is preliminary data.</text>
</comment>
<sequence length="388" mass="42674">MTAANKELKGTLIIAGSGIASIRHITLETLAHIERADKVFYVVTDPATEAFLQDKSKGDYSDLAVYYDKDKNRAIAIARAEGYRARMLPGVSAEDCLYSDLDFDPAMSGCTTQEATSIILYNKRLDPSVHNIIWQVGAVGISNMALELLVDRLEEDFGPNQKVVHYIGAVLPQSTTVKEELTITELRNEDVVKQITSISTFYLPPRPLPPVSKEVLEKLGFADTPLSSMMPPFPGITNNQSPGVSPYRPNERNALENLEKHVPPVDYKKLEASPAIRRFMTDLALRPDLLERYKADPSEAVDVIPGLSPAERFALRLNKPGPLEAVMRSNAGSERLTLEEIAAYQELNSKALLTWSGVGVTFTEIAACEEPIPNAYLVWAGAGVEDTQ</sequence>
<accession>A0ABR3FZ74</accession>